<dbReference type="EMBL" id="JBHFFA010000003">
    <property type="protein sequence ID" value="KAL2635996.1"/>
    <property type="molecule type" value="Genomic_DNA"/>
</dbReference>
<dbReference type="AlphaFoldDB" id="A0ABD1YZ14"/>
<comment type="caution">
    <text evidence="1">The sequence shown here is derived from an EMBL/GenBank/DDBJ whole genome shotgun (WGS) entry which is preliminary data.</text>
</comment>
<organism evidence="1 2">
    <name type="scientific">Riccia fluitans</name>
    <dbReference type="NCBI Taxonomy" id="41844"/>
    <lineage>
        <taxon>Eukaryota</taxon>
        <taxon>Viridiplantae</taxon>
        <taxon>Streptophyta</taxon>
        <taxon>Embryophyta</taxon>
        <taxon>Marchantiophyta</taxon>
        <taxon>Marchantiopsida</taxon>
        <taxon>Marchantiidae</taxon>
        <taxon>Marchantiales</taxon>
        <taxon>Ricciaceae</taxon>
        <taxon>Riccia</taxon>
    </lineage>
</organism>
<sequence>MMAVDANGALRVLEARGRLRCESARLNSIDRWFPRAQLWEQRTPKLRENQKEEELTLVGCRYLNVYWRVSSSLASSWQSKLASPV</sequence>
<evidence type="ECO:0000313" key="1">
    <source>
        <dbReference type="EMBL" id="KAL2635996.1"/>
    </source>
</evidence>
<name>A0ABD1YZ14_9MARC</name>
<evidence type="ECO:0000313" key="2">
    <source>
        <dbReference type="Proteomes" id="UP001605036"/>
    </source>
</evidence>
<protein>
    <submittedName>
        <fullName evidence="1">Uncharacterized protein</fullName>
    </submittedName>
</protein>
<dbReference type="Proteomes" id="UP001605036">
    <property type="component" value="Unassembled WGS sequence"/>
</dbReference>
<accession>A0ABD1YZ14</accession>
<proteinExistence type="predicted"/>
<gene>
    <name evidence="1" type="ORF">R1flu_007475</name>
</gene>
<keyword evidence="2" id="KW-1185">Reference proteome</keyword>
<reference evidence="1 2" key="1">
    <citation type="submission" date="2024-09" db="EMBL/GenBank/DDBJ databases">
        <title>Chromosome-scale assembly of Riccia fluitans.</title>
        <authorList>
            <person name="Paukszto L."/>
            <person name="Sawicki J."/>
            <person name="Karawczyk K."/>
            <person name="Piernik-Szablinska J."/>
            <person name="Szczecinska M."/>
            <person name="Mazdziarz M."/>
        </authorList>
    </citation>
    <scope>NUCLEOTIDE SEQUENCE [LARGE SCALE GENOMIC DNA]</scope>
    <source>
        <strain evidence="1">Rf_01</strain>
        <tissue evidence="1">Aerial parts of the thallus</tissue>
    </source>
</reference>